<geneLocation type="chloroplast" evidence="2"/>
<sequence>MNLMQNFLLDRYTHSPKTWLHKVKSRYKIYVLFTYLYIVLYTHEKHIASSICVYLMFFFYFKSKNNNYKKFSFHILYIACILIYITIILIESLFNIYVIRLSYIYYFLIYLFNRYILQLRILLIFIHYFLTISIIFLTTTYEDITFCFFELLKQYENKRANKIIFISTFASQALEGITTKIRYMLLNIRIKKITRLFKFKYYIYLISQSIQEIYSDIYRISTVLYARELNDNLIYITFIYE</sequence>
<reference evidence="2" key="1">
    <citation type="journal article" date="2018" name="J. Phycol.">
        <title>Organellar genomics: a useful tool to study evolutionary relationships and molecular evolution in Gracilariaceae (Rhodophyta).</title>
        <authorList>
            <person name="Iha C."/>
            <person name="Grassa C.J."/>
            <person name="de M Lyra G."/>
            <person name="Davis C.C."/>
            <person name="Verbruggen H."/>
            <person name="Oliveira M.C."/>
        </authorList>
    </citation>
    <scope>NUCLEOTIDE SEQUENCE</scope>
</reference>
<organism evidence="2">
    <name type="scientific">Gracilaria caudata</name>
    <dbReference type="NCBI Taxonomy" id="2572395"/>
    <lineage>
        <taxon>Eukaryota</taxon>
        <taxon>Rhodophyta</taxon>
        <taxon>Florideophyceae</taxon>
        <taxon>Rhodymeniophycidae</taxon>
        <taxon>Gracilariales</taxon>
        <taxon>Gracilariaceae</taxon>
        <taxon>Gracilaria</taxon>
    </lineage>
</organism>
<keyword evidence="1" id="KW-0812">Transmembrane</keyword>
<feature type="transmembrane region" description="Helical" evidence="1">
    <location>
        <begin position="71"/>
        <end position="90"/>
    </location>
</feature>
<gene>
    <name evidence="2" type="primary">orf241</name>
</gene>
<keyword evidence="1" id="KW-1133">Transmembrane helix</keyword>
<feature type="transmembrane region" description="Helical" evidence="1">
    <location>
        <begin position="96"/>
        <end position="112"/>
    </location>
</feature>
<dbReference type="GeneID" id="37622904"/>
<keyword evidence="1" id="KW-0472">Membrane</keyword>
<name>A0A345U6L3_9FLOR</name>
<feature type="transmembrane region" description="Helical" evidence="1">
    <location>
        <begin position="119"/>
        <end position="141"/>
    </location>
</feature>
<dbReference type="AlphaFoldDB" id="A0A345U6L3"/>
<evidence type="ECO:0000256" key="1">
    <source>
        <dbReference type="SAM" id="Phobius"/>
    </source>
</evidence>
<keyword evidence="2" id="KW-0150">Chloroplast</keyword>
<protein>
    <submittedName>
        <fullName evidence="2">Uncharacterized protein</fullName>
    </submittedName>
</protein>
<keyword evidence="2" id="KW-0934">Plastid</keyword>
<dbReference type="RefSeq" id="YP_009510426.1">
    <property type="nucleotide sequence ID" value="NC_039139.1"/>
</dbReference>
<evidence type="ECO:0000313" key="2">
    <source>
        <dbReference type="EMBL" id="AXI96099.1"/>
    </source>
</evidence>
<dbReference type="EMBL" id="MH396009">
    <property type="protein sequence ID" value="AXI96099.1"/>
    <property type="molecule type" value="Genomic_DNA"/>
</dbReference>
<accession>A0A345U6L3</accession>
<feature type="transmembrane region" description="Helical" evidence="1">
    <location>
        <begin position="29"/>
        <end position="59"/>
    </location>
</feature>
<proteinExistence type="predicted"/>